<evidence type="ECO:0000256" key="5">
    <source>
        <dbReference type="ARBA" id="ARBA00039227"/>
    </source>
</evidence>
<evidence type="ECO:0000256" key="3">
    <source>
        <dbReference type="ARBA" id="ARBA00023159"/>
    </source>
</evidence>
<dbReference type="InterPro" id="IPR036390">
    <property type="entry name" value="WH_DNA-bd_sf"/>
</dbReference>
<evidence type="ECO:0000313" key="8">
    <source>
        <dbReference type="Proteomes" id="UP000242501"/>
    </source>
</evidence>
<dbReference type="AlphaFoldDB" id="A0A1G6JAV9"/>
<dbReference type="InterPro" id="IPR000485">
    <property type="entry name" value="AsnC-type_HTH_dom"/>
</dbReference>
<evidence type="ECO:0000256" key="1">
    <source>
        <dbReference type="ARBA" id="ARBA00023015"/>
    </source>
</evidence>
<keyword evidence="2" id="KW-0238">DNA-binding</keyword>
<dbReference type="Pfam" id="PF01037">
    <property type="entry name" value="AsnC_trans_reg"/>
    <property type="match status" value="1"/>
</dbReference>
<dbReference type="GO" id="GO:0005829">
    <property type="term" value="C:cytosol"/>
    <property type="evidence" value="ECO:0007669"/>
    <property type="project" value="TreeGrafter"/>
</dbReference>
<evidence type="ECO:0000256" key="2">
    <source>
        <dbReference type="ARBA" id="ARBA00023125"/>
    </source>
</evidence>
<protein>
    <recommendedName>
        <fullName evidence="5">Leucine-responsive regulatory protein</fullName>
    </recommendedName>
</protein>
<dbReference type="Pfam" id="PF13412">
    <property type="entry name" value="HTH_24"/>
    <property type="match status" value="1"/>
</dbReference>
<dbReference type="SUPFAM" id="SSF54909">
    <property type="entry name" value="Dimeric alpha+beta barrel"/>
    <property type="match status" value="1"/>
</dbReference>
<dbReference type="Gene3D" id="3.30.70.920">
    <property type="match status" value="1"/>
</dbReference>
<dbReference type="GO" id="GO:0043200">
    <property type="term" value="P:response to amino acid"/>
    <property type="evidence" value="ECO:0007669"/>
    <property type="project" value="TreeGrafter"/>
</dbReference>
<gene>
    <name evidence="7" type="ORF">SAMN05421733_11091</name>
</gene>
<dbReference type="SMART" id="SM00344">
    <property type="entry name" value="HTH_ASNC"/>
    <property type="match status" value="1"/>
</dbReference>
<dbReference type="InterPro" id="IPR011008">
    <property type="entry name" value="Dimeric_a/b-barrel"/>
</dbReference>
<dbReference type="GO" id="GO:0043565">
    <property type="term" value="F:sequence-specific DNA binding"/>
    <property type="evidence" value="ECO:0007669"/>
    <property type="project" value="InterPro"/>
</dbReference>
<keyword evidence="3" id="KW-0010">Activator</keyword>
<proteinExistence type="predicted"/>
<organism evidence="7 8">
    <name type="scientific">Acinetobacter boissieri</name>
    <dbReference type="NCBI Taxonomy" id="1219383"/>
    <lineage>
        <taxon>Bacteria</taxon>
        <taxon>Pseudomonadati</taxon>
        <taxon>Pseudomonadota</taxon>
        <taxon>Gammaproteobacteria</taxon>
        <taxon>Moraxellales</taxon>
        <taxon>Moraxellaceae</taxon>
        <taxon>Acinetobacter</taxon>
    </lineage>
</organism>
<keyword evidence="8" id="KW-1185">Reference proteome</keyword>
<feature type="domain" description="HTH asnC-type" evidence="6">
    <location>
        <begin position="9"/>
        <end position="70"/>
    </location>
</feature>
<dbReference type="InterPro" id="IPR019887">
    <property type="entry name" value="Tscrpt_reg_AsnC/Lrp_C"/>
</dbReference>
<dbReference type="PRINTS" id="PR00033">
    <property type="entry name" value="HTHASNC"/>
</dbReference>
<evidence type="ECO:0000259" key="6">
    <source>
        <dbReference type="PROSITE" id="PS50956"/>
    </source>
</evidence>
<dbReference type="EMBL" id="FMYL01000010">
    <property type="protein sequence ID" value="SDC15767.1"/>
    <property type="molecule type" value="Genomic_DNA"/>
</dbReference>
<dbReference type="InterPro" id="IPR036388">
    <property type="entry name" value="WH-like_DNA-bd_sf"/>
</dbReference>
<dbReference type="SUPFAM" id="SSF46785">
    <property type="entry name" value="Winged helix' DNA-binding domain"/>
    <property type="match status" value="1"/>
</dbReference>
<dbReference type="InterPro" id="IPR019888">
    <property type="entry name" value="Tscrpt_reg_AsnC-like"/>
</dbReference>
<dbReference type="STRING" id="1219383.SAMN05421733_11091"/>
<name>A0A1G6JAV9_9GAMM</name>
<dbReference type="PANTHER" id="PTHR30154:SF0">
    <property type="entry name" value="LEUCINE-RESPONSIVE REGULATORY PROTEIN"/>
    <property type="match status" value="1"/>
</dbReference>
<evidence type="ECO:0000313" key="7">
    <source>
        <dbReference type="EMBL" id="SDC15767.1"/>
    </source>
</evidence>
<dbReference type="PROSITE" id="PS50956">
    <property type="entry name" value="HTH_ASNC_2"/>
    <property type="match status" value="1"/>
</dbReference>
<reference evidence="8" key="1">
    <citation type="submission" date="2016-09" db="EMBL/GenBank/DDBJ databases">
        <authorList>
            <person name="Varghese N."/>
            <person name="Submissions S."/>
        </authorList>
    </citation>
    <scope>NUCLEOTIDE SEQUENCE [LARGE SCALE GENOMIC DNA]</scope>
    <source>
        <strain evidence="8">ANC 4422</strain>
    </source>
</reference>
<sequence>MSDKIDKKLTAIDLKIMRALQKNGRLSNAELAKSVAMSTTACWKHTQHLFKIGAIKKVQAIIDPNMVDKATIVLVGVVLDRSTPESFAAFEQTSHQLDAVLECYLVAGEVDYFLKVRVKDLAAFNQFHQEQIISLPGVRQVRTFFVLNDVKTDGMLIF</sequence>
<dbReference type="Proteomes" id="UP000242501">
    <property type="component" value="Unassembled WGS sequence"/>
</dbReference>
<dbReference type="Gene3D" id="1.10.10.10">
    <property type="entry name" value="Winged helix-like DNA-binding domain superfamily/Winged helix DNA-binding domain"/>
    <property type="match status" value="1"/>
</dbReference>
<keyword evidence="4" id="KW-0804">Transcription</keyword>
<dbReference type="PANTHER" id="PTHR30154">
    <property type="entry name" value="LEUCINE-RESPONSIVE REGULATORY PROTEIN"/>
    <property type="match status" value="1"/>
</dbReference>
<evidence type="ECO:0000256" key="4">
    <source>
        <dbReference type="ARBA" id="ARBA00023163"/>
    </source>
</evidence>
<accession>A0A1G6JAV9</accession>
<keyword evidence="1" id="KW-0805">Transcription regulation</keyword>